<evidence type="ECO:0000256" key="3">
    <source>
        <dbReference type="ARBA" id="ARBA00012618"/>
    </source>
</evidence>
<dbReference type="FunFam" id="3.20.20.60:FF:000003">
    <property type="entry name" value="3-methyl-2-oxobutanoate hydroxymethyltransferase"/>
    <property type="match status" value="1"/>
</dbReference>
<dbReference type="CDD" id="cd06557">
    <property type="entry name" value="KPHMT-like"/>
    <property type="match status" value="1"/>
</dbReference>
<dbReference type="SUPFAM" id="SSF51621">
    <property type="entry name" value="Phosphoenolpyruvate/pyruvate domain"/>
    <property type="match status" value="1"/>
</dbReference>
<dbReference type="InterPro" id="IPR015813">
    <property type="entry name" value="Pyrv/PenolPyrv_kinase-like_dom"/>
</dbReference>
<dbReference type="PANTHER" id="PTHR20881">
    <property type="entry name" value="3-METHYL-2-OXOBUTANOATE HYDROXYMETHYLTRANSFERASE"/>
    <property type="match status" value="1"/>
</dbReference>
<protein>
    <recommendedName>
        <fullName evidence="3">3-methyl-2-oxobutanoate hydroxymethyltransferase</fullName>
        <ecNumber evidence="3">2.1.2.11</ecNumber>
    </recommendedName>
</protein>
<evidence type="ECO:0000256" key="2">
    <source>
        <dbReference type="ARBA" id="ARBA00008676"/>
    </source>
</evidence>
<dbReference type="InterPro" id="IPR040442">
    <property type="entry name" value="Pyrv_kinase-like_dom_sf"/>
</dbReference>
<evidence type="ECO:0000256" key="1">
    <source>
        <dbReference type="ARBA" id="ARBA00005033"/>
    </source>
</evidence>
<proteinExistence type="inferred from homology"/>
<dbReference type="GO" id="GO:0003864">
    <property type="term" value="F:3-methyl-2-oxobutanoate hydroxymethyltransferase activity"/>
    <property type="evidence" value="ECO:0007669"/>
    <property type="project" value="UniProtKB-EC"/>
</dbReference>
<accession>X1UY26</accession>
<feature type="non-terminal residue" evidence="5">
    <location>
        <position position="202"/>
    </location>
</feature>
<dbReference type="EC" id="2.1.2.11" evidence="3"/>
<comment type="pathway">
    <text evidence="1">Cofactor biosynthesis; (R)-pantothenate biosynthesis; (R)-pantoate from 3-methyl-2-oxobutanoate: step 1/2.</text>
</comment>
<dbReference type="Gene3D" id="3.20.20.60">
    <property type="entry name" value="Phosphoenolpyruvate-binding domains"/>
    <property type="match status" value="1"/>
</dbReference>
<comment type="caution">
    <text evidence="5">The sequence shown here is derived from an EMBL/GenBank/DDBJ whole genome shotgun (WGS) entry which is preliminary data.</text>
</comment>
<evidence type="ECO:0000313" key="5">
    <source>
        <dbReference type="EMBL" id="GAJ22369.1"/>
    </source>
</evidence>
<dbReference type="GO" id="GO:0000287">
    <property type="term" value="F:magnesium ion binding"/>
    <property type="evidence" value="ECO:0007669"/>
    <property type="project" value="TreeGrafter"/>
</dbReference>
<feature type="non-terminal residue" evidence="5">
    <location>
        <position position="1"/>
    </location>
</feature>
<dbReference type="Pfam" id="PF02548">
    <property type="entry name" value="Pantoate_transf"/>
    <property type="match status" value="1"/>
</dbReference>
<dbReference type="PANTHER" id="PTHR20881:SF0">
    <property type="entry name" value="3-METHYL-2-OXOBUTANOATE HYDROXYMETHYLTRANSFERASE"/>
    <property type="match status" value="1"/>
</dbReference>
<comment type="similarity">
    <text evidence="2">Belongs to the PanB family.</text>
</comment>
<sequence>ESTIPVTMEEMLHHTKAVVRGTKRALVIGDMPFMTYHTSIADAQRNAARFIQEGGAQAIKLEGGVTVAEKVRAIVNCGIPVMGHIGLTPQSIHQLGGYKIQGRTPETATQMLKDAQALEEAGAFAVLMETVPTPLATLITQKLSVPTIGIGAGVGCDGQVQIINDILGWYTDFVPKHTKQYVKLSDVMSSALAQYYNEIKAG</sequence>
<dbReference type="EMBL" id="BARW01037050">
    <property type="protein sequence ID" value="GAJ22369.1"/>
    <property type="molecule type" value="Genomic_DNA"/>
</dbReference>
<keyword evidence="4" id="KW-0808">Transferase</keyword>
<dbReference type="AlphaFoldDB" id="X1UY26"/>
<dbReference type="NCBIfam" id="NF001452">
    <property type="entry name" value="PRK00311.1"/>
    <property type="match status" value="1"/>
</dbReference>
<dbReference type="GO" id="GO:0015940">
    <property type="term" value="P:pantothenate biosynthetic process"/>
    <property type="evidence" value="ECO:0007669"/>
    <property type="project" value="InterPro"/>
</dbReference>
<organism evidence="5">
    <name type="scientific">marine sediment metagenome</name>
    <dbReference type="NCBI Taxonomy" id="412755"/>
    <lineage>
        <taxon>unclassified sequences</taxon>
        <taxon>metagenomes</taxon>
        <taxon>ecological metagenomes</taxon>
    </lineage>
</organism>
<dbReference type="InterPro" id="IPR003700">
    <property type="entry name" value="Pantoate_hydroxy_MeTrfase"/>
</dbReference>
<reference evidence="5" key="1">
    <citation type="journal article" date="2014" name="Front. Microbiol.">
        <title>High frequency of phylogenetically diverse reductive dehalogenase-homologous genes in deep subseafloor sedimentary metagenomes.</title>
        <authorList>
            <person name="Kawai M."/>
            <person name="Futagami T."/>
            <person name="Toyoda A."/>
            <person name="Takaki Y."/>
            <person name="Nishi S."/>
            <person name="Hori S."/>
            <person name="Arai W."/>
            <person name="Tsubouchi T."/>
            <person name="Morono Y."/>
            <person name="Uchiyama I."/>
            <person name="Ito T."/>
            <person name="Fujiyama A."/>
            <person name="Inagaki F."/>
            <person name="Takami H."/>
        </authorList>
    </citation>
    <scope>NUCLEOTIDE SEQUENCE</scope>
    <source>
        <strain evidence="5">Expedition CK06-06</strain>
    </source>
</reference>
<dbReference type="NCBIfam" id="TIGR00222">
    <property type="entry name" value="panB"/>
    <property type="match status" value="1"/>
</dbReference>
<name>X1UY26_9ZZZZ</name>
<gene>
    <name evidence="5" type="ORF">S12H4_57324</name>
</gene>
<evidence type="ECO:0000256" key="4">
    <source>
        <dbReference type="ARBA" id="ARBA00022679"/>
    </source>
</evidence>